<dbReference type="EMBL" id="JBHSPF010000050">
    <property type="protein sequence ID" value="MFC5629123.1"/>
    <property type="molecule type" value="Genomic_DNA"/>
</dbReference>
<organism evidence="1 2">
    <name type="scientific">Aliibacillus thermotolerans</name>
    <dbReference type="NCBI Taxonomy" id="1834418"/>
    <lineage>
        <taxon>Bacteria</taxon>
        <taxon>Bacillati</taxon>
        <taxon>Bacillota</taxon>
        <taxon>Bacilli</taxon>
        <taxon>Bacillales</taxon>
        <taxon>Bacillaceae</taxon>
        <taxon>Aliibacillus</taxon>
    </lineage>
</organism>
<evidence type="ECO:0000313" key="2">
    <source>
        <dbReference type="Proteomes" id="UP001596143"/>
    </source>
</evidence>
<name>A0ABW0U844_9BACI</name>
<comment type="caution">
    <text evidence="1">The sequence shown here is derived from an EMBL/GenBank/DDBJ whole genome shotgun (WGS) entry which is preliminary data.</text>
</comment>
<proteinExistence type="predicted"/>
<dbReference type="Proteomes" id="UP001596143">
    <property type="component" value="Unassembled WGS sequence"/>
</dbReference>
<protein>
    <submittedName>
        <fullName evidence="1">Uncharacterized protein</fullName>
    </submittedName>
</protein>
<reference evidence="2" key="1">
    <citation type="journal article" date="2019" name="Int. J. Syst. Evol. Microbiol.">
        <title>The Global Catalogue of Microorganisms (GCM) 10K type strain sequencing project: providing services to taxonomists for standard genome sequencing and annotation.</title>
        <authorList>
            <consortium name="The Broad Institute Genomics Platform"/>
            <consortium name="The Broad Institute Genome Sequencing Center for Infectious Disease"/>
            <person name="Wu L."/>
            <person name="Ma J."/>
        </authorList>
    </citation>
    <scope>NUCLEOTIDE SEQUENCE [LARGE SCALE GENOMIC DNA]</scope>
    <source>
        <strain evidence="2">CGMCC 1.15790</strain>
    </source>
</reference>
<accession>A0ABW0U844</accession>
<dbReference type="RefSeq" id="WP_270896978.1">
    <property type="nucleotide sequence ID" value="NZ_JBHSPF010000050.1"/>
</dbReference>
<gene>
    <name evidence="1" type="ORF">ACFPTR_09630</name>
</gene>
<evidence type="ECO:0000313" key="1">
    <source>
        <dbReference type="EMBL" id="MFC5629123.1"/>
    </source>
</evidence>
<sequence>MYVNTYLHEKPREITVIDGVNKFDFQLYFHCNEEIPKGRMAIVRTIGMKIEDFKVPGHATKPTMIRRNYRFQFYRQDVI</sequence>
<keyword evidence="2" id="KW-1185">Reference proteome</keyword>